<feature type="region of interest" description="Disordered" evidence="1">
    <location>
        <begin position="265"/>
        <end position="290"/>
    </location>
</feature>
<organism evidence="3 4">
    <name type="scientific">Thermothielavioides terrestris</name>
    <dbReference type="NCBI Taxonomy" id="2587410"/>
    <lineage>
        <taxon>Eukaryota</taxon>
        <taxon>Fungi</taxon>
        <taxon>Dikarya</taxon>
        <taxon>Ascomycota</taxon>
        <taxon>Pezizomycotina</taxon>
        <taxon>Sordariomycetes</taxon>
        <taxon>Sordariomycetidae</taxon>
        <taxon>Sordariales</taxon>
        <taxon>Chaetomiaceae</taxon>
        <taxon>Thermothielavioides</taxon>
    </lineage>
</organism>
<dbReference type="Proteomes" id="UP000289323">
    <property type="component" value="Unassembled WGS sequence"/>
</dbReference>
<reference evidence="3 4" key="1">
    <citation type="submission" date="2018-04" db="EMBL/GenBank/DDBJ databases">
        <authorList>
            <person name="Huttner S."/>
            <person name="Dainat J."/>
        </authorList>
    </citation>
    <scope>NUCLEOTIDE SEQUENCE [LARGE SCALE GENOMIC DNA]</scope>
</reference>
<dbReference type="InterPro" id="IPR000719">
    <property type="entry name" value="Prot_kinase_dom"/>
</dbReference>
<dbReference type="EMBL" id="OUUZ01000008">
    <property type="protein sequence ID" value="SPQ21576.1"/>
    <property type="molecule type" value="Genomic_DNA"/>
</dbReference>
<dbReference type="SUPFAM" id="SSF56112">
    <property type="entry name" value="Protein kinase-like (PK-like)"/>
    <property type="match status" value="1"/>
</dbReference>
<dbReference type="AlphaFoldDB" id="A0A3S4C533"/>
<proteinExistence type="predicted"/>
<evidence type="ECO:0000313" key="3">
    <source>
        <dbReference type="EMBL" id="SPQ21576.1"/>
    </source>
</evidence>
<feature type="domain" description="Protein kinase" evidence="2">
    <location>
        <begin position="29"/>
        <end position="425"/>
    </location>
</feature>
<evidence type="ECO:0000256" key="1">
    <source>
        <dbReference type="SAM" id="MobiDB-lite"/>
    </source>
</evidence>
<sequence>MLTFPRAGCVETGKAGYAFLFDSKSGESYIYLEMLGVGSQSTVQLVANIFTREVAVRKVSKRKLPLKDMYDLTKLREDREVRILDYLESVRLNPIHPQPTLTPRWTTCISHDDFPLMSDGPKPKLVCTRVTYLKLCNSGTLVDWSRDWTMGRDLGDFDENGCFQPAPKLRRKEAPRFPVCILARCIAQVCETLHVMYQAGPEAVYHCDLHTGNVFVHLDRTDDDGDDDALPDFYIGDFGWSRTATESLADSVAMYKVEQARAAGTSVWDDDDDDENLSSPAPGVEPPGRRRRWDVTRFASSLGTLISLAKADKLDGESAELEMKLKEKGLSLAGLGRQSGKAPAGEKQQEEARAKAVAGLEQLIGMIQCLDEQDALMAAKNDRSRPPWLLELVREAKELEQVALAAEKDSEYFRAFMALVKHRAAELNSAAEKPYVFTGGAGLAPELAKASAETYGRVNIPGPWSLIESV</sequence>
<dbReference type="Gene3D" id="1.10.510.10">
    <property type="entry name" value="Transferase(Phosphotransferase) domain 1"/>
    <property type="match status" value="1"/>
</dbReference>
<evidence type="ECO:0000259" key="2">
    <source>
        <dbReference type="PROSITE" id="PS50011"/>
    </source>
</evidence>
<dbReference type="GO" id="GO:0004672">
    <property type="term" value="F:protein kinase activity"/>
    <property type="evidence" value="ECO:0007669"/>
    <property type="project" value="InterPro"/>
</dbReference>
<protein>
    <submittedName>
        <fullName evidence="3">3ebb9d83-6267-4599-8a0f-2047db0017dd</fullName>
    </submittedName>
</protein>
<gene>
    <name evidence="3" type="ORF">TT172_LOCUS3995</name>
</gene>
<evidence type="ECO:0000313" key="4">
    <source>
        <dbReference type="Proteomes" id="UP000289323"/>
    </source>
</evidence>
<name>A0A3S4C533_9PEZI</name>
<accession>A0A3S4C533</accession>
<dbReference type="GO" id="GO:0005524">
    <property type="term" value="F:ATP binding"/>
    <property type="evidence" value="ECO:0007669"/>
    <property type="project" value="InterPro"/>
</dbReference>
<dbReference type="InterPro" id="IPR011009">
    <property type="entry name" value="Kinase-like_dom_sf"/>
</dbReference>
<dbReference type="PROSITE" id="PS50011">
    <property type="entry name" value="PROTEIN_KINASE_DOM"/>
    <property type="match status" value="1"/>
</dbReference>